<evidence type="ECO:0000313" key="1">
    <source>
        <dbReference type="EMBL" id="BAP86690.1"/>
    </source>
</evidence>
<dbReference type="HOGENOM" id="CLU_186801_1_0_9"/>
<dbReference type="NCBIfam" id="NF040507">
    <property type="entry name" value="LBP_cg2779_fam"/>
    <property type="match status" value="1"/>
</dbReference>
<organism evidence="1 2">
    <name type="scientific">Paucilactobacillus hokkaidonensis JCM 18461</name>
    <dbReference type="NCBI Taxonomy" id="1291742"/>
    <lineage>
        <taxon>Bacteria</taxon>
        <taxon>Bacillati</taxon>
        <taxon>Bacillota</taxon>
        <taxon>Bacilli</taxon>
        <taxon>Lactobacillales</taxon>
        <taxon>Lactobacillaceae</taxon>
        <taxon>Paucilactobacillus</taxon>
    </lineage>
</organism>
<gene>
    <name evidence="1" type="ORF">LOOC260_121850</name>
</gene>
<protein>
    <recommendedName>
        <fullName evidence="3">XRE family transcriptional regulator</fullName>
    </recommendedName>
</protein>
<dbReference type="AlphaFoldDB" id="A0A0A1GXA9"/>
<dbReference type="RefSeq" id="WP_041094937.1">
    <property type="nucleotide sequence ID" value="NZ_AP014680.1"/>
</dbReference>
<sequence>MSDLSKLAEEIIAFEKQKHMADNDVAFGSQLSVERIHNIKSMTSAPTDEEVRLLRRFMKNTK</sequence>
<dbReference type="STRING" id="1291742.LOOC260_121850"/>
<evidence type="ECO:0000313" key="2">
    <source>
        <dbReference type="Proteomes" id="UP000031620"/>
    </source>
</evidence>
<dbReference type="EMBL" id="AP014680">
    <property type="protein sequence ID" value="BAP86690.1"/>
    <property type="molecule type" value="Genomic_DNA"/>
</dbReference>
<accession>A0A0A1GXA9</accession>
<proteinExistence type="predicted"/>
<dbReference type="Proteomes" id="UP000031620">
    <property type="component" value="Chromosome"/>
</dbReference>
<evidence type="ECO:0008006" key="3">
    <source>
        <dbReference type="Google" id="ProtNLM"/>
    </source>
</evidence>
<dbReference type="InterPro" id="IPR059218">
    <property type="entry name" value="LBP_cg2779-like"/>
</dbReference>
<dbReference type="KEGG" id="lho:LOOC260_121850"/>
<name>A0A0A1GXA9_9LACO</name>
<reference evidence="1 2" key="1">
    <citation type="submission" date="2014-11" db="EMBL/GenBank/DDBJ databases">
        <title>Complete genome sequence and analysis of Lactobacillus hokkaidonensis LOOC260T.</title>
        <authorList>
            <person name="Tanizawa Y."/>
            <person name="Tohno M."/>
            <person name="Kaminuma E."/>
            <person name="Nakamura Y."/>
            <person name="Arita M."/>
        </authorList>
    </citation>
    <scope>NUCLEOTIDE SEQUENCE [LARGE SCALE GENOMIC DNA]</scope>
    <source>
        <strain evidence="1 2">LOOC260</strain>
    </source>
</reference>